<comment type="caution">
    <text evidence="1">The sequence shown here is derived from an EMBL/GenBank/DDBJ whole genome shotgun (WGS) entry which is preliminary data.</text>
</comment>
<name>A0ABR6UDK8_9ACTN</name>
<evidence type="ECO:0000313" key="2">
    <source>
        <dbReference type="Proteomes" id="UP000604001"/>
    </source>
</evidence>
<gene>
    <name evidence="1" type="ORF">H7344_19235</name>
</gene>
<accession>A0ABR6UDK8</accession>
<keyword evidence="2" id="KW-1185">Reference proteome</keyword>
<reference evidence="1 2" key="1">
    <citation type="submission" date="2020-08" db="EMBL/GenBank/DDBJ databases">
        <title>novel species in genus Nocardioides.</title>
        <authorList>
            <person name="Zhang G."/>
        </authorList>
    </citation>
    <scope>NUCLEOTIDE SEQUENCE [LARGE SCALE GENOMIC DNA]</scope>
    <source>
        <strain evidence="1 2">SC8A-24</strain>
    </source>
</reference>
<dbReference type="RefSeq" id="WP_186347603.1">
    <property type="nucleotide sequence ID" value="NZ_BMMR01000005.1"/>
</dbReference>
<dbReference type="EMBL" id="JACMYC010000021">
    <property type="protein sequence ID" value="MBC2962428.1"/>
    <property type="molecule type" value="Genomic_DNA"/>
</dbReference>
<evidence type="ECO:0000313" key="1">
    <source>
        <dbReference type="EMBL" id="MBC2962428.1"/>
    </source>
</evidence>
<dbReference type="Proteomes" id="UP000604001">
    <property type="component" value="Unassembled WGS sequence"/>
</dbReference>
<organism evidence="1 2">
    <name type="scientific">Nocardioides deserti</name>
    <dbReference type="NCBI Taxonomy" id="1588644"/>
    <lineage>
        <taxon>Bacteria</taxon>
        <taxon>Bacillati</taxon>
        <taxon>Actinomycetota</taxon>
        <taxon>Actinomycetes</taxon>
        <taxon>Propionibacteriales</taxon>
        <taxon>Nocardioidaceae</taxon>
        <taxon>Nocardioides</taxon>
    </lineage>
</organism>
<evidence type="ECO:0008006" key="3">
    <source>
        <dbReference type="Google" id="ProtNLM"/>
    </source>
</evidence>
<sequence length="167" mass="17422">MTHATLGPVETHLPGPKEVRDLLGGLLGREVELRTAPPLVVSRKRPASVGMYVDARMVVRAVVVLDVPLSAYAAAAIALLPPPATVASIEAGALDEALAENLHEVLNVAASLFNVPDAPHLKLHALHPAGLSLPADVHARTLTLGRREDLAVDVPGYGSGRLSVVLT</sequence>
<protein>
    <recommendedName>
        <fullName evidence="3">Chemotaxis protein CheX</fullName>
    </recommendedName>
</protein>
<proteinExistence type="predicted"/>